<evidence type="ECO:0000313" key="3">
    <source>
        <dbReference type="EMBL" id="KKS09845.1"/>
    </source>
</evidence>
<dbReference type="PATRIC" id="fig|1618344.3.peg.262"/>
<protein>
    <submittedName>
        <fullName evidence="3">Protecting protein DprA, DNA processing protein</fullName>
    </submittedName>
</protein>
<dbReference type="PANTHER" id="PTHR43022">
    <property type="entry name" value="PROTEIN SMF"/>
    <property type="match status" value="1"/>
</dbReference>
<proteinExistence type="inferred from homology"/>
<name>A0A0G0WA43_UNCC2</name>
<reference evidence="3 4" key="1">
    <citation type="journal article" date="2015" name="Nature">
        <title>rRNA introns, odd ribosomes, and small enigmatic genomes across a large radiation of phyla.</title>
        <authorList>
            <person name="Brown C.T."/>
            <person name="Hug L.A."/>
            <person name="Thomas B.C."/>
            <person name="Sharon I."/>
            <person name="Castelle C.J."/>
            <person name="Singh A."/>
            <person name="Wilkins M.J."/>
            <person name="Williams K.H."/>
            <person name="Banfield J.F."/>
        </authorList>
    </citation>
    <scope>NUCLEOTIDE SEQUENCE [LARGE SCALE GENOMIC DNA]</scope>
</reference>
<evidence type="ECO:0000259" key="2">
    <source>
        <dbReference type="Pfam" id="PF02481"/>
    </source>
</evidence>
<dbReference type="PANTHER" id="PTHR43022:SF1">
    <property type="entry name" value="PROTEIN SMF"/>
    <property type="match status" value="1"/>
</dbReference>
<dbReference type="NCBIfam" id="TIGR00732">
    <property type="entry name" value="dprA"/>
    <property type="match status" value="1"/>
</dbReference>
<dbReference type="Pfam" id="PF02481">
    <property type="entry name" value="DNA_processg_A"/>
    <property type="match status" value="1"/>
</dbReference>
<dbReference type="InterPro" id="IPR036388">
    <property type="entry name" value="WH-like_DNA-bd_sf"/>
</dbReference>
<gene>
    <name evidence="3" type="ORF">UU65_C0001G0250</name>
</gene>
<dbReference type="AlphaFoldDB" id="A0A0G0WA43"/>
<evidence type="ECO:0000256" key="1">
    <source>
        <dbReference type="ARBA" id="ARBA00006525"/>
    </source>
</evidence>
<organism evidence="3 4">
    <name type="scientific">candidate division CPR2 bacterium GW2011_GWC1_41_48</name>
    <dbReference type="NCBI Taxonomy" id="1618344"/>
    <lineage>
        <taxon>Bacteria</taxon>
        <taxon>Bacteria division CPR2</taxon>
    </lineage>
</organism>
<accession>A0A0G0WA43</accession>
<dbReference type="SUPFAM" id="SSF47781">
    <property type="entry name" value="RuvA domain 2-like"/>
    <property type="match status" value="1"/>
</dbReference>
<dbReference type="InterPro" id="IPR010994">
    <property type="entry name" value="RuvA_2-like"/>
</dbReference>
<comment type="similarity">
    <text evidence="1">Belongs to the DprA/Smf family.</text>
</comment>
<comment type="caution">
    <text evidence="3">The sequence shown here is derived from an EMBL/GenBank/DDBJ whole genome shotgun (WGS) entry which is preliminary data.</text>
</comment>
<dbReference type="SUPFAM" id="SSF102405">
    <property type="entry name" value="MCP/YpsA-like"/>
    <property type="match status" value="1"/>
</dbReference>
<evidence type="ECO:0000313" key="4">
    <source>
        <dbReference type="Proteomes" id="UP000033869"/>
    </source>
</evidence>
<dbReference type="InterPro" id="IPR003488">
    <property type="entry name" value="DprA"/>
</dbReference>
<dbReference type="GO" id="GO:0009294">
    <property type="term" value="P:DNA-mediated transformation"/>
    <property type="evidence" value="ECO:0007669"/>
    <property type="project" value="InterPro"/>
</dbReference>
<sequence>MDDEDLKYWLAIDKTQIIGPKRMPILLEYFKEVKNIWEAPEQELLRVGLNRTTAKLFLEKKRTICPDKLLPILEKLKVKPITLNNPDYPILLKHIPDPPIVIYIRGNTNLNVEGVGIVGTRKATNYGHSIAFEFAREISKYGISINSGLAIGIDSYSHKGALDSKGRTIAVLGSSIDRIYPAVNFQIAQKILGHEGSIISEYPPGTPGGKYQFVGRNRIIAGLSKGVLVVEAPEKSGALITADFALEQGREVYAIPGDILNKNSIGPNNLIKNGAKIVTKALDILEDFDIKENEKASINLSELEERILECLNEPKGINEIVKELSLNVTDIGSQMTLMELDGLVTNRGGSMYSKNI</sequence>
<dbReference type="Gene3D" id="3.40.50.450">
    <property type="match status" value="1"/>
</dbReference>
<dbReference type="Proteomes" id="UP000033869">
    <property type="component" value="Unassembled WGS sequence"/>
</dbReference>
<feature type="domain" description="Smf/DprA SLOG" evidence="2">
    <location>
        <begin position="81"/>
        <end position="288"/>
    </location>
</feature>
<dbReference type="EMBL" id="LCBL01000001">
    <property type="protein sequence ID" value="KKS09845.1"/>
    <property type="molecule type" value="Genomic_DNA"/>
</dbReference>
<dbReference type="Gene3D" id="1.10.10.10">
    <property type="entry name" value="Winged helix-like DNA-binding domain superfamily/Winged helix DNA-binding domain"/>
    <property type="match status" value="1"/>
</dbReference>
<dbReference type="InterPro" id="IPR057666">
    <property type="entry name" value="DrpA_SLOG"/>
</dbReference>